<evidence type="ECO:0000256" key="1">
    <source>
        <dbReference type="SAM" id="Phobius"/>
    </source>
</evidence>
<organism evidence="2 3">
    <name type="scientific">Natronoarchaeum philippinense</name>
    <dbReference type="NCBI Taxonomy" id="558529"/>
    <lineage>
        <taxon>Archaea</taxon>
        <taxon>Methanobacteriati</taxon>
        <taxon>Methanobacteriota</taxon>
        <taxon>Stenosarchaea group</taxon>
        <taxon>Halobacteria</taxon>
        <taxon>Halobacteriales</taxon>
        <taxon>Natronoarchaeaceae</taxon>
    </lineage>
</organism>
<dbReference type="EMBL" id="OBEJ01000002">
    <property type="protein sequence ID" value="SNZ13480.1"/>
    <property type="molecule type" value="Genomic_DNA"/>
</dbReference>
<feature type="transmembrane region" description="Helical" evidence="1">
    <location>
        <begin position="344"/>
        <end position="367"/>
    </location>
</feature>
<dbReference type="RefSeq" id="WP_179747459.1">
    <property type="nucleotide sequence ID" value="NZ_OBEJ01000002.1"/>
</dbReference>
<gene>
    <name evidence="2" type="ORF">SAMN06269185_2216</name>
</gene>
<accession>A0A285NVI6</accession>
<feature type="transmembrane region" description="Helical" evidence="1">
    <location>
        <begin position="401"/>
        <end position="421"/>
    </location>
</feature>
<dbReference type="Proteomes" id="UP000219453">
    <property type="component" value="Unassembled WGS sequence"/>
</dbReference>
<evidence type="ECO:0000313" key="3">
    <source>
        <dbReference type="Proteomes" id="UP000219453"/>
    </source>
</evidence>
<feature type="transmembrane region" description="Helical" evidence="1">
    <location>
        <begin position="238"/>
        <end position="261"/>
    </location>
</feature>
<name>A0A285NVI6_NATPI</name>
<proteinExistence type="predicted"/>
<feature type="transmembrane region" description="Helical" evidence="1">
    <location>
        <begin position="290"/>
        <end position="308"/>
    </location>
</feature>
<keyword evidence="1" id="KW-0812">Transmembrane</keyword>
<feature type="transmembrane region" description="Helical" evidence="1">
    <location>
        <begin position="373"/>
        <end position="394"/>
    </location>
</feature>
<reference evidence="2 3" key="1">
    <citation type="submission" date="2017-09" db="EMBL/GenBank/DDBJ databases">
        <authorList>
            <person name="Ehlers B."/>
            <person name="Leendertz F.H."/>
        </authorList>
    </citation>
    <scope>NUCLEOTIDE SEQUENCE [LARGE SCALE GENOMIC DNA]</scope>
    <source>
        <strain evidence="2 3">DSM 27208</strain>
    </source>
</reference>
<keyword evidence="1" id="KW-1133">Transmembrane helix</keyword>
<feature type="transmembrane region" description="Helical" evidence="1">
    <location>
        <begin position="427"/>
        <end position="454"/>
    </location>
</feature>
<dbReference type="OrthoDB" id="242474at2157"/>
<keyword evidence="3" id="KW-1185">Reference proteome</keyword>
<evidence type="ECO:0000313" key="2">
    <source>
        <dbReference type="EMBL" id="SNZ13480.1"/>
    </source>
</evidence>
<keyword evidence="1" id="KW-0472">Membrane</keyword>
<sequence>MVPRAFLQTTLCALFVVPLVAVVAPAGAAPPPQPLCDACGESFEERVEDRGVAVDGEFVIYPIEVDRSTAEVRVGKNGTATWTVRNHLDDSEGTEQLRSNASYRTRIADGAMGDAELLDATVSQPNVLTLRYRESGFAEQSVRGTLRSGEFTSTYGYRNLHGLGADRLVVVAPDGHRIGRTVSDATVSDDGSRMTLTDLDEQGIVTFVPRDAALGGLWSLLAVGSLAGPSIAVNAVGFLVPSVALFAVIVAVSPSVFAALGRRWGDASEHRRRWDVGLVRRVRNAPGDSLAAVGGLTVVALVGLEMVGPVGPSLLPMLGVGITYVALGVAVSRGIVRKWTSYRSAVVIGALGGLVAAASTVAAAAVTGRLTPWLLSNLLVLVPIFALLPAGYAAGRGRRRLAVATATAGIVLGLLPAVPVTGSAVPILLALNATAVGLSAAVVGAPLLVLGAVLGSGRRDGEQEIVEDQVAES</sequence>
<protein>
    <submittedName>
        <fullName evidence="2">Uncharacterized protein</fullName>
    </submittedName>
</protein>
<dbReference type="AlphaFoldDB" id="A0A285NVI6"/>
<feature type="transmembrane region" description="Helical" evidence="1">
    <location>
        <begin position="314"/>
        <end position="332"/>
    </location>
</feature>